<dbReference type="AlphaFoldDB" id="R4YYE4"/>
<evidence type="ECO:0000313" key="2">
    <source>
        <dbReference type="EMBL" id="CCM63599.1"/>
    </source>
</evidence>
<proteinExistence type="predicted"/>
<evidence type="ECO:0000313" key="3">
    <source>
        <dbReference type="Proteomes" id="UP000018291"/>
    </source>
</evidence>
<dbReference type="STRING" id="1229780.BN381_250092"/>
<dbReference type="InterPro" id="IPR029052">
    <property type="entry name" value="Metallo-depent_PP-like"/>
</dbReference>
<dbReference type="Pfam" id="PF00149">
    <property type="entry name" value="Metallophos"/>
    <property type="match status" value="1"/>
</dbReference>
<gene>
    <name evidence="2" type="ORF">BN381_250092</name>
</gene>
<dbReference type="SUPFAM" id="SSF56300">
    <property type="entry name" value="Metallo-dependent phosphatases"/>
    <property type="match status" value="1"/>
</dbReference>
<name>R4YYE4_9ACTN</name>
<accession>R4YYE4</accession>
<dbReference type="eggNOG" id="COG1409">
    <property type="taxonomic scope" value="Bacteria"/>
</dbReference>
<feature type="domain" description="Calcineurin-like phosphoesterase" evidence="1">
    <location>
        <begin position="148"/>
        <end position="363"/>
    </location>
</feature>
<dbReference type="Proteomes" id="UP000018291">
    <property type="component" value="Unassembled WGS sequence"/>
</dbReference>
<evidence type="ECO:0000259" key="1">
    <source>
        <dbReference type="Pfam" id="PF00149"/>
    </source>
</evidence>
<reference evidence="2 3" key="1">
    <citation type="journal article" date="2013" name="ISME J.">
        <title>Metabolic model for the filamentous 'Candidatus Microthrix parvicella' based on genomic and metagenomic analyses.</title>
        <authorList>
            <person name="Jon McIlroy S."/>
            <person name="Kristiansen R."/>
            <person name="Albertsen M."/>
            <person name="Michael Karst S."/>
            <person name="Rossetti S."/>
            <person name="Lund Nielsen J."/>
            <person name="Tandoi V."/>
            <person name="James Seviour R."/>
            <person name="Nielsen P.H."/>
        </authorList>
    </citation>
    <scope>NUCLEOTIDE SEQUENCE [LARGE SCALE GENOMIC DNA]</scope>
    <source>
        <strain evidence="2 3">RN1</strain>
    </source>
</reference>
<dbReference type="HOGENOM" id="CLU_616343_0_0_11"/>
<protein>
    <recommendedName>
        <fullName evidence="1">Calcineurin-like phosphoesterase domain-containing protein</fullName>
    </recommendedName>
</protein>
<dbReference type="InterPro" id="IPR004843">
    <property type="entry name" value="Calcineurin-like_PHP"/>
</dbReference>
<dbReference type="GO" id="GO:0016787">
    <property type="term" value="F:hydrolase activity"/>
    <property type="evidence" value="ECO:0007669"/>
    <property type="project" value="InterPro"/>
</dbReference>
<keyword evidence="3" id="KW-1185">Reference proteome</keyword>
<organism evidence="2 3">
    <name type="scientific">Candidatus Neomicrothrix parvicella RN1</name>
    <dbReference type="NCBI Taxonomy" id="1229780"/>
    <lineage>
        <taxon>Bacteria</taxon>
        <taxon>Bacillati</taxon>
        <taxon>Actinomycetota</taxon>
        <taxon>Acidimicrobiia</taxon>
        <taxon>Acidimicrobiales</taxon>
        <taxon>Microthrixaceae</taxon>
        <taxon>Candidatus Neomicrothrix</taxon>
    </lineage>
</organism>
<dbReference type="EMBL" id="CANL01000018">
    <property type="protein sequence ID" value="CCM63599.1"/>
    <property type="molecule type" value="Genomic_DNA"/>
</dbReference>
<sequence>MGPRLPIPAVADTLSCLNAGSAVRPKALIEVPGARPALGPTGLRRGPLVFAVEDTTAQLTWLGTLLQPDRGPAGVQRCETDPDATITARDLGSGDILGARPYLDGSGSIELAGLPPASSSRIALDVDGRPAGCVRLTTMAPLGAELGRFATLSDLHLGLDVFGLRGRMFEPQPTSPLGCDPPRADAGPIHLRAASAALDQLNAWGAGHLFIKGDLVDRSTPAAWALAGHLLDLPRPPATVMSGNHEQNGAGMMSPVDGAAAVGIDAVHPARRVDLPGLSVLCVDTIRPGAHGGRVTDEVGAAAIELARAAPNPVMVLTHHPIERFDQAWSYPPGVPRHQGEALLRRLADVCELLLVSSGHTHSHRLRTVAGVATTEVGSPKDFPGVWAGYTIAEGGVRQVLRRVDSPQVNRWLDHTRHAVGGVWGRWSVGRLADRSLQVRRVGS</sequence>
<dbReference type="Gene3D" id="3.60.21.10">
    <property type="match status" value="1"/>
</dbReference>
<comment type="caution">
    <text evidence="2">The sequence shown here is derived from an EMBL/GenBank/DDBJ whole genome shotgun (WGS) entry which is preliminary data.</text>
</comment>